<name>A0A2A3YQ87_BREAU</name>
<protein>
    <recommendedName>
        <fullName evidence="4">Helix-turn-helix domain-containing protein</fullName>
    </recommendedName>
</protein>
<comment type="caution">
    <text evidence="2">The sequence shown here is derived from an EMBL/GenBank/DDBJ whole genome shotgun (WGS) entry which is preliminary data.</text>
</comment>
<feature type="compositionally biased region" description="Basic and acidic residues" evidence="1">
    <location>
        <begin position="78"/>
        <end position="90"/>
    </location>
</feature>
<organism evidence="2 3">
    <name type="scientific">Brevibacterium aurantiacum</name>
    <dbReference type="NCBI Taxonomy" id="273384"/>
    <lineage>
        <taxon>Bacteria</taxon>
        <taxon>Bacillati</taxon>
        <taxon>Actinomycetota</taxon>
        <taxon>Actinomycetes</taxon>
        <taxon>Micrococcales</taxon>
        <taxon>Brevibacteriaceae</taxon>
        <taxon>Brevibacterium</taxon>
    </lineage>
</organism>
<sequence>MTTTGSPRPSWSIQQAARECGVSPATIRRRLKDGSLPNAVQGARGAWTIPVTDLIAAGLNPGQPSPPDHGQGVVTDLTHAEDDNGHDHGQRSSSQVNALHDLEQKLLTEQREVEHLRTQVSTLQNNLDDLRTAMRMLEANPRDRTDRSDSDVTGHDDHNGRTVTGPDRPQKTAAEPNRSNPAAGGSFLRRLFRRNT</sequence>
<feature type="region of interest" description="Disordered" evidence="1">
    <location>
        <begin position="138"/>
        <end position="196"/>
    </location>
</feature>
<evidence type="ECO:0008006" key="4">
    <source>
        <dbReference type="Google" id="ProtNLM"/>
    </source>
</evidence>
<dbReference type="EMBL" id="NRGQ01000034">
    <property type="protein sequence ID" value="PCC41460.1"/>
    <property type="molecule type" value="Genomic_DNA"/>
</dbReference>
<dbReference type="AlphaFoldDB" id="A0A2A3YQ87"/>
<evidence type="ECO:0000313" key="3">
    <source>
        <dbReference type="Proteomes" id="UP000218620"/>
    </source>
</evidence>
<proteinExistence type="predicted"/>
<evidence type="ECO:0000256" key="1">
    <source>
        <dbReference type="SAM" id="MobiDB-lite"/>
    </source>
</evidence>
<dbReference type="Proteomes" id="UP000218620">
    <property type="component" value="Unassembled WGS sequence"/>
</dbReference>
<feature type="region of interest" description="Disordered" evidence="1">
    <location>
        <begin position="59"/>
        <end position="96"/>
    </location>
</feature>
<evidence type="ECO:0000313" key="2">
    <source>
        <dbReference type="EMBL" id="PCC41460.1"/>
    </source>
</evidence>
<accession>A0A2A3YQ87</accession>
<reference evidence="2 3" key="1">
    <citation type="journal article" date="2017" name="Elife">
        <title>Extensive horizontal gene transfer in cheese-associated bacteria.</title>
        <authorList>
            <person name="Bonham K.S."/>
            <person name="Wolfe B.E."/>
            <person name="Dutton R.J."/>
        </authorList>
    </citation>
    <scope>NUCLEOTIDE SEQUENCE [LARGE SCALE GENOMIC DNA]</scope>
    <source>
        <strain evidence="2 3">962_8</strain>
    </source>
</reference>
<gene>
    <name evidence="2" type="ORF">CIK65_17550</name>
</gene>
<feature type="compositionally biased region" description="Basic and acidic residues" evidence="1">
    <location>
        <begin position="140"/>
        <end position="160"/>
    </location>
</feature>